<dbReference type="InterPro" id="IPR039425">
    <property type="entry name" value="RNA_pol_sigma-70-like"/>
</dbReference>
<dbReference type="EMBL" id="RBIG01000001">
    <property type="protein sequence ID" value="RKQ72261.1"/>
    <property type="molecule type" value="Genomic_DNA"/>
</dbReference>
<evidence type="ECO:0000256" key="2">
    <source>
        <dbReference type="ARBA" id="ARBA00023015"/>
    </source>
</evidence>
<dbReference type="PANTHER" id="PTHR43133">
    <property type="entry name" value="RNA POLYMERASE ECF-TYPE SIGMA FACTO"/>
    <property type="match status" value="1"/>
</dbReference>
<dbReference type="AlphaFoldDB" id="A0A420WMJ6"/>
<evidence type="ECO:0000256" key="3">
    <source>
        <dbReference type="ARBA" id="ARBA00023082"/>
    </source>
</evidence>
<dbReference type="NCBIfam" id="TIGR02937">
    <property type="entry name" value="sigma70-ECF"/>
    <property type="match status" value="1"/>
</dbReference>
<feature type="domain" description="RNA polymerase sigma factor 70 region 4 type 2" evidence="6">
    <location>
        <begin position="113"/>
        <end position="164"/>
    </location>
</feature>
<dbReference type="GO" id="GO:0016987">
    <property type="term" value="F:sigma factor activity"/>
    <property type="evidence" value="ECO:0007669"/>
    <property type="project" value="UniProtKB-KW"/>
</dbReference>
<gene>
    <name evidence="7" type="ORF">BCL74_0019</name>
</gene>
<dbReference type="InterPro" id="IPR013325">
    <property type="entry name" value="RNA_pol_sigma_r2"/>
</dbReference>
<dbReference type="Gene3D" id="1.10.1740.10">
    <property type="match status" value="1"/>
</dbReference>
<dbReference type="InterPro" id="IPR013324">
    <property type="entry name" value="RNA_pol_sigma_r3/r4-like"/>
</dbReference>
<organism evidence="7 8">
    <name type="scientific">Oceanibaculum indicum</name>
    <dbReference type="NCBI Taxonomy" id="526216"/>
    <lineage>
        <taxon>Bacteria</taxon>
        <taxon>Pseudomonadati</taxon>
        <taxon>Pseudomonadota</taxon>
        <taxon>Alphaproteobacteria</taxon>
        <taxon>Rhodospirillales</taxon>
        <taxon>Oceanibaculaceae</taxon>
        <taxon>Oceanibaculum</taxon>
    </lineage>
</organism>
<dbReference type="InterPro" id="IPR007627">
    <property type="entry name" value="RNA_pol_sigma70_r2"/>
</dbReference>
<protein>
    <submittedName>
        <fullName evidence="7">RNA polymerase sigma-70 factor (ECF subfamily)</fullName>
    </submittedName>
</protein>
<dbReference type="Proteomes" id="UP000277424">
    <property type="component" value="Unassembled WGS sequence"/>
</dbReference>
<keyword evidence="4" id="KW-0804">Transcription</keyword>
<evidence type="ECO:0000259" key="5">
    <source>
        <dbReference type="Pfam" id="PF04542"/>
    </source>
</evidence>
<dbReference type="InterPro" id="IPR036388">
    <property type="entry name" value="WH-like_DNA-bd_sf"/>
</dbReference>
<dbReference type="PANTHER" id="PTHR43133:SF63">
    <property type="entry name" value="RNA POLYMERASE SIGMA FACTOR FECI-RELATED"/>
    <property type="match status" value="1"/>
</dbReference>
<evidence type="ECO:0000256" key="1">
    <source>
        <dbReference type="ARBA" id="ARBA00010641"/>
    </source>
</evidence>
<dbReference type="GO" id="GO:0006352">
    <property type="term" value="P:DNA-templated transcription initiation"/>
    <property type="evidence" value="ECO:0007669"/>
    <property type="project" value="InterPro"/>
</dbReference>
<dbReference type="Pfam" id="PF08281">
    <property type="entry name" value="Sigma70_r4_2"/>
    <property type="match status" value="1"/>
</dbReference>
<dbReference type="GO" id="GO:0003677">
    <property type="term" value="F:DNA binding"/>
    <property type="evidence" value="ECO:0007669"/>
    <property type="project" value="InterPro"/>
</dbReference>
<name>A0A420WMJ6_9PROT</name>
<dbReference type="SUPFAM" id="SSF88659">
    <property type="entry name" value="Sigma3 and sigma4 domains of RNA polymerase sigma factors"/>
    <property type="match status" value="1"/>
</dbReference>
<comment type="similarity">
    <text evidence="1">Belongs to the sigma-70 factor family. ECF subfamily.</text>
</comment>
<dbReference type="SUPFAM" id="SSF88946">
    <property type="entry name" value="Sigma2 domain of RNA polymerase sigma factors"/>
    <property type="match status" value="1"/>
</dbReference>
<comment type="caution">
    <text evidence="7">The sequence shown here is derived from an EMBL/GenBank/DDBJ whole genome shotgun (WGS) entry which is preliminary data.</text>
</comment>
<dbReference type="Pfam" id="PF04542">
    <property type="entry name" value="Sigma70_r2"/>
    <property type="match status" value="1"/>
</dbReference>
<evidence type="ECO:0000256" key="4">
    <source>
        <dbReference type="ARBA" id="ARBA00023163"/>
    </source>
</evidence>
<reference evidence="7 8" key="1">
    <citation type="submission" date="2018-10" db="EMBL/GenBank/DDBJ databases">
        <title>Comparative analysis of microorganisms from saline springs in Andes Mountain Range, Colombia.</title>
        <authorList>
            <person name="Rubin E."/>
        </authorList>
    </citation>
    <scope>NUCLEOTIDE SEQUENCE [LARGE SCALE GENOMIC DNA]</scope>
    <source>
        <strain evidence="7 8">USBA 36</strain>
    </source>
</reference>
<keyword evidence="2" id="KW-0805">Transcription regulation</keyword>
<evidence type="ECO:0000313" key="8">
    <source>
        <dbReference type="Proteomes" id="UP000277424"/>
    </source>
</evidence>
<dbReference type="Gene3D" id="1.10.10.10">
    <property type="entry name" value="Winged helix-like DNA-binding domain superfamily/Winged helix DNA-binding domain"/>
    <property type="match status" value="1"/>
</dbReference>
<sequence length="168" mass="19094">MPAGDTTAQRVHILYADHHGWLYGWLRRKLGNACDAADLAHDTFLRLMISRRAAGQLGDEPRALLTHIAKGLVIDHWRRLDVERAYLDALAQMPDPQIPSPETRLMILEALYRIEAMLRGLPERTRDIFLLAQLDGLTYRQIAERHGIALITVKRHMRTAFAACLALP</sequence>
<keyword evidence="3" id="KW-0731">Sigma factor</keyword>
<proteinExistence type="inferred from homology"/>
<dbReference type="InterPro" id="IPR014284">
    <property type="entry name" value="RNA_pol_sigma-70_dom"/>
</dbReference>
<accession>A0A420WMJ6</accession>
<dbReference type="InterPro" id="IPR013249">
    <property type="entry name" value="RNA_pol_sigma70_r4_t2"/>
</dbReference>
<feature type="domain" description="RNA polymerase sigma-70 region 2" evidence="5">
    <location>
        <begin position="14"/>
        <end position="80"/>
    </location>
</feature>
<evidence type="ECO:0000313" key="7">
    <source>
        <dbReference type="EMBL" id="RKQ72261.1"/>
    </source>
</evidence>
<evidence type="ECO:0000259" key="6">
    <source>
        <dbReference type="Pfam" id="PF08281"/>
    </source>
</evidence>